<dbReference type="RefSeq" id="WP_136455803.1">
    <property type="nucleotide sequence ID" value="NZ_SSWH01000024.1"/>
</dbReference>
<dbReference type="Proteomes" id="UP000305233">
    <property type="component" value="Unassembled WGS sequence"/>
</dbReference>
<dbReference type="EMBL" id="SSWH01000024">
    <property type="protein sequence ID" value="THJ64585.1"/>
    <property type="molecule type" value="Genomic_DNA"/>
</dbReference>
<organism evidence="1 2">
    <name type="scientific">Arthrobacter echini</name>
    <dbReference type="NCBI Taxonomy" id="1529066"/>
    <lineage>
        <taxon>Bacteria</taxon>
        <taxon>Bacillati</taxon>
        <taxon>Actinomycetota</taxon>
        <taxon>Actinomycetes</taxon>
        <taxon>Micrococcales</taxon>
        <taxon>Micrococcaceae</taxon>
        <taxon>Arthrobacter</taxon>
    </lineage>
</organism>
<gene>
    <name evidence="1" type="ORF">E8P82_14710</name>
</gene>
<sequence length="72" mass="8256">MTPDGKPWDGVVPPEFLVFRDADWPGFQAWDRWDAWWGAAKVWAVGYLPGGVDELLDLMPEDPSRPWNVDDI</sequence>
<dbReference type="AlphaFoldDB" id="A0A4S5DZX2"/>
<proteinExistence type="predicted"/>
<comment type="caution">
    <text evidence="1">The sequence shown here is derived from an EMBL/GenBank/DDBJ whole genome shotgun (WGS) entry which is preliminary data.</text>
</comment>
<protein>
    <submittedName>
        <fullName evidence="1">Uncharacterized protein</fullName>
    </submittedName>
</protein>
<evidence type="ECO:0000313" key="1">
    <source>
        <dbReference type="EMBL" id="THJ64585.1"/>
    </source>
</evidence>
<reference evidence="1 2" key="1">
    <citation type="submission" date="2019-04" db="EMBL/GenBank/DDBJ databases">
        <authorList>
            <person name="Liu Q."/>
            <person name="Xin Y.-H."/>
        </authorList>
    </citation>
    <scope>NUCLEOTIDE SEQUENCE [LARGE SCALE GENOMIC DNA]</scope>
    <source>
        <strain evidence="1 2">AM23</strain>
    </source>
</reference>
<keyword evidence="2" id="KW-1185">Reference proteome</keyword>
<evidence type="ECO:0000313" key="2">
    <source>
        <dbReference type="Proteomes" id="UP000305233"/>
    </source>
</evidence>
<name>A0A4S5DZX2_9MICC</name>
<accession>A0A4S5DZX2</accession>